<evidence type="ECO:0000313" key="3">
    <source>
        <dbReference type="EMBL" id="GAA1251826.1"/>
    </source>
</evidence>
<sequence>MRLRRGAAARRRGAARGQRRRAAARTLLRTVRSDPQHLPETMAVQAVRLLWPGAKAAAARVRTGHRDLDPAQVRERVTAHGINASVLEGAFLGGPFMLLWPAAFVAALTAQLRMVLELAALSEPHRDPDALAADLLVLQGVSPSAPAARELLDAAGATVASVATEAAGAAGATGSADTDTAGESTAGESAAPAGWWTTMRHLSYLIGLLTPGKPTTGRLRQAAVWVGVVVLVVLGCAVPLLWIPASAEMYRRATTRLAARSTAYYASGAGDRAAEAPAVAGRWSLRPGAVLVTLRAAVAAVLILGVLVVVLVADVRIATSHLLGAAALLIGVSGLYAVVLTRRRRGRGNGDEDEDEDEDEGGNVGGDG</sequence>
<accession>A0ABN1WMD1</accession>
<keyword evidence="2" id="KW-0812">Transmembrane</keyword>
<gene>
    <name evidence="3" type="ORF">GCM10009665_48140</name>
</gene>
<dbReference type="Proteomes" id="UP001500037">
    <property type="component" value="Unassembled WGS sequence"/>
</dbReference>
<comment type="caution">
    <text evidence="3">The sequence shown here is derived from an EMBL/GenBank/DDBJ whole genome shotgun (WGS) entry which is preliminary data.</text>
</comment>
<proteinExistence type="predicted"/>
<feature type="transmembrane region" description="Helical" evidence="2">
    <location>
        <begin position="292"/>
        <end position="313"/>
    </location>
</feature>
<keyword evidence="2" id="KW-1133">Transmembrane helix</keyword>
<reference evidence="3 4" key="1">
    <citation type="journal article" date="2019" name="Int. J. Syst. Evol. Microbiol.">
        <title>The Global Catalogue of Microorganisms (GCM) 10K type strain sequencing project: providing services to taxonomists for standard genome sequencing and annotation.</title>
        <authorList>
            <consortium name="The Broad Institute Genomics Platform"/>
            <consortium name="The Broad Institute Genome Sequencing Center for Infectious Disease"/>
            <person name="Wu L."/>
            <person name="Ma J."/>
        </authorList>
    </citation>
    <scope>NUCLEOTIDE SEQUENCE [LARGE SCALE GENOMIC DNA]</scope>
    <source>
        <strain evidence="3 4">JCM 13004</strain>
    </source>
</reference>
<feature type="compositionally biased region" description="Acidic residues" evidence="1">
    <location>
        <begin position="351"/>
        <end position="361"/>
    </location>
</feature>
<feature type="transmembrane region" description="Helical" evidence="2">
    <location>
        <begin position="319"/>
        <end position="339"/>
    </location>
</feature>
<evidence type="ECO:0000313" key="4">
    <source>
        <dbReference type="Proteomes" id="UP001500037"/>
    </source>
</evidence>
<evidence type="ECO:0000256" key="2">
    <source>
        <dbReference type="SAM" id="Phobius"/>
    </source>
</evidence>
<keyword evidence="4" id="KW-1185">Reference proteome</keyword>
<organism evidence="3 4">
    <name type="scientific">Kitasatospora nipponensis</name>
    <dbReference type="NCBI Taxonomy" id="258049"/>
    <lineage>
        <taxon>Bacteria</taxon>
        <taxon>Bacillati</taxon>
        <taxon>Actinomycetota</taxon>
        <taxon>Actinomycetes</taxon>
        <taxon>Kitasatosporales</taxon>
        <taxon>Streptomycetaceae</taxon>
        <taxon>Kitasatospora</taxon>
    </lineage>
</organism>
<feature type="region of interest" description="Disordered" evidence="1">
    <location>
        <begin position="346"/>
        <end position="368"/>
    </location>
</feature>
<evidence type="ECO:0000256" key="1">
    <source>
        <dbReference type="SAM" id="MobiDB-lite"/>
    </source>
</evidence>
<name>A0ABN1WMD1_9ACTN</name>
<feature type="region of interest" description="Disordered" evidence="1">
    <location>
        <begin position="1"/>
        <end position="20"/>
    </location>
</feature>
<protein>
    <submittedName>
        <fullName evidence="3">Uncharacterized protein</fullName>
    </submittedName>
</protein>
<keyword evidence="2" id="KW-0472">Membrane</keyword>
<feature type="transmembrane region" description="Helical" evidence="2">
    <location>
        <begin position="222"/>
        <end position="243"/>
    </location>
</feature>
<dbReference type="EMBL" id="BAAALF010000097">
    <property type="protein sequence ID" value="GAA1251826.1"/>
    <property type="molecule type" value="Genomic_DNA"/>
</dbReference>